<gene>
    <name evidence="1" type="ORF">SDC9_123153</name>
</gene>
<protein>
    <submittedName>
        <fullName evidence="1">Uncharacterized protein</fullName>
    </submittedName>
</protein>
<dbReference type="AlphaFoldDB" id="A0A645CGS5"/>
<evidence type="ECO:0000313" key="1">
    <source>
        <dbReference type="EMBL" id="MPM76157.1"/>
    </source>
</evidence>
<comment type="caution">
    <text evidence="1">The sequence shown here is derived from an EMBL/GenBank/DDBJ whole genome shotgun (WGS) entry which is preliminary data.</text>
</comment>
<name>A0A645CGS5_9ZZZZ</name>
<accession>A0A645CGS5</accession>
<organism evidence="1">
    <name type="scientific">bioreactor metagenome</name>
    <dbReference type="NCBI Taxonomy" id="1076179"/>
    <lineage>
        <taxon>unclassified sequences</taxon>
        <taxon>metagenomes</taxon>
        <taxon>ecological metagenomes</taxon>
    </lineage>
</organism>
<proteinExistence type="predicted"/>
<reference evidence="1" key="1">
    <citation type="submission" date="2019-08" db="EMBL/GenBank/DDBJ databases">
        <authorList>
            <person name="Kucharzyk K."/>
            <person name="Murdoch R.W."/>
            <person name="Higgins S."/>
            <person name="Loffler F."/>
        </authorList>
    </citation>
    <scope>NUCLEOTIDE SEQUENCE</scope>
</reference>
<sequence>MLMGTVLSENGSYPQKMDKPVYKIRVACEIMLVNVVKWRFQIYKIAQYTVCITTCIGK</sequence>
<dbReference type="EMBL" id="VSSQ01027103">
    <property type="protein sequence ID" value="MPM76157.1"/>
    <property type="molecule type" value="Genomic_DNA"/>
</dbReference>